<sequence length="207" mass="22262">MATRNRWSVYPDDVVGWRSELPQLPDDTLRTWSRSVLDAGAETGMLTPIAPVPPGSLPFAGALRTATRVAHVNGDGDVVECDVADMADLVAEVRSTAASVHTPALTVTSLPRGGGGVSTTVSFATDIWLPWTSVAHEPGMRWDELVDNSELATVHTPRLNAFLAAVREATEDVGGQWSLDEDLLFSLYAFEVDERGVLLDVPLSEHA</sequence>
<dbReference type="RefSeq" id="WP_345610008.1">
    <property type="nucleotide sequence ID" value="NZ_BAABJO010000030.1"/>
</dbReference>
<accession>A0ABP9NZQ5</accession>
<proteinExistence type="predicted"/>
<protein>
    <recommendedName>
        <fullName evidence="3">SUKH-4 immunity protein of toxin-antitoxin system</fullName>
    </recommendedName>
</protein>
<evidence type="ECO:0000313" key="1">
    <source>
        <dbReference type="EMBL" id="GAA5134632.1"/>
    </source>
</evidence>
<keyword evidence="2" id="KW-1185">Reference proteome</keyword>
<dbReference type="EMBL" id="BAABJO010000030">
    <property type="protein sequence ID" value="GAA5134632.1"/>
    <property type="molecule type" value="Genomic_DNA"/>
</dbReference>
<name>A0ABP9NZQ5_9PSEU</name>
<organism evidence="1 2">
    <name type="scientific">Pseudonocardia adelaidensis</name>
    <dbReference type="NCBI Taxonomy" id="648754"/>
    <lineage>
        <taxon>Bacteria</taxon>
        <taxon>Bacillati</taxon>
        <taxon>Actinomycetota</taxon>
        <taxon>Actinomycetes</taxon>
        <taxon>Pseudonocardiales</taxon>
        <taxon>Pseudonocardiaceae</taxon>
        <taxon>Pseudonocardia</taxon>
    </lineage>
</organism>
<gene>
    <name evidence="1" type="ORF">GCM10023320_62730</name>
</gene>
<comment type="caution">
    <text evidence="1">The sequence shown here is derived from an EMBL/GenBank/DDBJ whole genome shotgun (WGS) entry which is preliminary data.</text>
</comment>
<reference evidence="2" key="1">
    <citation type="journal article" date="2019" name="Int. J. Syst. Evol. Microbiol.">
        <title>The Global Catalogue of Microorganisms (GCM) 10K type strain sequencing project: providing services to taxonomists for standard genome sequencing and annotation.</title>
        <authorList>
            <consortium name="The Broad Institute Genomics Platform"/>
            <consortium name="The Broad Institute Genome Sequencing Center for Infectious Disease"/>
            <person name="Wu L."/>
            <person name="Ma J."/>
        </authorList>
    </citation>
    <scope>NUCLEOTIDE SEQUENCE [LARGE SCALE GENOMIC DNA]</scope>
    <source>
        <strain evidence="2">JCM 18302</strain>
    </source>
</reference>
<evidence type="ECO:0008006" key="3">
    <source>
        <dbReference type="Google" id="ProtNLM"/>
    </source>
</evidence>
<evidence type="ECO:0000313" key="2">
    <source>
        <dbReference type="Proteomes" id="UP001500804"/>
    </source>
</evidence>
<dbReference type="Proteomes" id="UP001500804">
    <property type="component" value="Unassembled WGS sequence"/>
</dbReference>